<reference evidence="2" key="1">
    <citation type="submission" date="2016-11" db="UniProtKB">
        <authorList>
            <consortium name="WormBaseParasite"/>
        </authorList>
    </citation>
    <scope>IDENTIFICATION</scope>
    <source>
        <strain evidence="2">KR3021</strain>
    </source>
</reference>
<dbReference type="WBParaSite" id="RSKR_0000194400.1">
    <property type="protein sequence ID" value="RSKR_0000194400.1"/>
    <property type="gene ID" value="RSKR_0000194400"/>
</dbReference>
<accession>A0AC35TLA1</accession>
<name>A0AC35TLA1_9BILA</name>
<sequence length="403" mass="45400">MVTLSFDVGSSNCSIGYYDSSLPTMVSSGYNSHDIQSNIFLLNDKRIVGESIEKEVFANNIGNCISLFKHLLSRDINDSEVTKMKKFIPCEIIEEADNKIGFIIKYKNETIILSCEQILATMYNHLFKCSPLQLPRNVILTCPAFFTSSQRQAMLDASMIAEFKCEKILNESTAILSYYSLTNRDNDEVYSTILFINIGCTSGEVNLFSIKKEVCILLGSKHSLSLGGLFFDNIICKYFAKQIKSKFSKDIYEDKKSYLQLLHDCEIIKKRISGTTSDIACVFRNIANISEFKLSINRRTFEKLAREQFSILYVMIRTVLREAAFDSLKLEKIVLTGGSCKIPKIKEMLSNIFANATVDLIHQKHAVALGAVYFASSNLKVEIKNSIQIEGCIYGKMGKLNIG</sequence>
<dbReference type="Proteomes" id="UP000095286">
    <property type="component" value="Unplaced"/>
</dbReference>
<evidence type="ECO:0000313" key="2">
    <source>
        <dbReference type="WBParaSite" id="RSKR_0000194400.1"/>
    </source>
</evidence>
<proteinExistence type="predicted"/>
<protein>
    <submittedName>
        <fullName evidence="2">Heat shock protein</fullName>
    </submittedName>
</protein>
<evidence type="ECO:0000313" key="1">
    <source>
        <dbReference type="Proteomes" id="UP000095286"/>
    </source>
</evidence>
<organism evidence="1 2">
    <name type="scientific">Rhabditophanes sp. KR3021</name>
    <dbReference type="NCBI Taxonomy" id="114890"/>
    <lineage>
        <taxon>Eukaryota</taxon>
        <taxon>Metazoa</taxon>
        <taxon>Ecdysozoa</taxon>
        <taxon>Nematoda</taxon>
        <taxon>Chromadorea</taxon>
        <taxon>Rhabditida</taxon>
        <taxon>Tylenchina</taxon>
        <taxon>Panagrolaimomorpha</taxon>
        <taxon>Strongyloidoidea</taxon>
        <taxon>Alloionematidae</taxon>
        <taxon>Rhabditophanes</taxon>
    </lineage>
</organism>